<comment type="function">
    <text evidence="9">Involved in the gluconeogenesis. Catalyzes stereospecifically the conversion of dihydroxyacetone phosphate (DHAP) to D-glyceraldehyde-3-phosphate (G3P).</text>
</comment>
<comment type="pathway">
    <text evidence="1 9 10">Carbohydrate degradation; glycolysis; D-glyceraldehyde 3-phosphate from glycerone phosphate: step 1/1.</text>
</comment>
<dbReference type="CDD" id="cd00311">
    <property type="entry name" value="TIM"/>
    <property type="match status" value="1"/>
</dbReference>
<dbReference type="InterPro" id="IPR035990">
    <property type="entry name" value="TIM_sf"/>
</dbReference>
<proteinExistence type="inferred from homology"/>
<dbReference type="Gene3D" id="3.20.20.70">
    <property type="entry name" value="Aldolase class I"/>
    <property type="match status" value="1"/>
</dbReference>
<evidence type="ECO:0000256" key="10">
    <source>
        <dbReference type="RuleBase" id="RU363013"/>
    </source>
</evidence>
<dbReference type="EMBL" id="FORR01000001">
    <property type="protein sequence ID" value="SFI62385.1"/>
    <property type="molecule type" value="Genomic_DNA"/>
</dbReference>
<evidence type="ECO:0000256" key="2">
    <source>
        <dbReference type="ARBA" id="ARBA00007422"/>
    </source>
</evidence>
<evidence type="ECO:0000256" key="1">
    <source>
        <dbReference type="ARBA" id="ARBA00004680"/>
    </source>
</evidence>
<dbReference type="HAMAP" id="MF_00147_B">
    <property type="entry name" value="TIM_B"/>
    <property type="match status" value="1"/>
</dbReference>
<name>A0A1I3JR33_9BACL</name>
<protein>
    <recommendedName>
        <fullName evidence="4 9">Triosephosphate isomerase</fullName>
        <shortName evidence="9">TIM</shortName>
        <shortName evidence="9">TPI</shortName>
        <ecNumber evidence="3 9">5.3.1.1</ecNumber>
    </recommendedName>
    <alternativeName>
        <fullName evidence="9">Triose-phosphate isomerase</fullName>
    </alternativeName>
</protein>
<dbReference type="InterPro" id="IPR022896">
    <property type="entry name" value="TrioseP_Isoase_bac/euk"/>
</dbReference>
<sequence>MTITRTPVIAGNWKMYKTVEEAKEFLRALPLSTLPDDVEVVICAPYLCLPSLAEQAQGSKVGIGAQNVHWETEGAYTGEISIPMLKAVGVQYVIIGHSERRAYFGETDETVNKKVKAAVKTGLIPIICVGETLEERENEQTKAVVERQVRAAIDGLSSDQVKKAIIAYEPVWAIGTGKASTAEDAGEVISFIRKTVAAGYDWQIANEVRIQYGGSVKPENIASFLEQTDIDGALVGGASLKPDSFMALVLAASRKGDGA</sequence>
<dbReference type="Proteomes" id="UP000199545">
    <property type="component" value="Unassembled WGS sequence"/>
</dbReference>
<comment type="subcellular location">
    <subcellularLocation>
        <location evidence="9 10">Cytoplasm</location>
    </subcellularLocation>
</comment>
<keyword evidence="5 9" id="KW-0312">Gluconeogenesis</keyword>
<dbReference type="GO" id="GO:0006094">
    <property type="term" value="P:gluconeogenesis"/>
    <property type="evidence" value="ECO:0007669"/>
    <property type="project" value="UniProtKB-UniRule"/>
</dbReference>
<keyword evidence="12" id="KW-1185">Reference proteome</keyword>
<comment type="pathway">
    <text evidence="9 10">Carbohydrate biosynthesis; gluconeogenesis.</text>
</comment>
<dbReference type="SUPFAM" id="SSF51351">
    <property type="entry name" value="Triosephosphate isomerase (TIM)"/>
    <property type="match status" value="1"/>
</dbReference>
<dbReference type="InterPro" id="IPR013785">
    <property type="entry name" value="Aldolase_TIM"/>
</dbReference>
<feature type="binding site" evidence="9">
    <location>
        <position position="215"/>
    </location>
    <ligand>
        <name>substrate</name>
    </ligand>
</feature>
<accession>A0A1I3JR33</accession>
<evidence type="ECO:0000256" key="7">
    <source>
        <dbReference type="ARBA" id="ARBA00023152"/>
    </source>
</evidence>
<keyword evidence="7 9" id="KW-0324">Glycolysis</keyword>
<dbReference type="GO" id="GO:0004807">
    <property type="term" value="F:triose-phosphate isomerase activity"/>
    <property type="evidence" value="ECO:0007669"/>
    <property type="project" value="UniProtKB-UniRule"/>
</dbReference>
<reference evidence="11 12" key="1">
    <citation type="submission" date="2016-10" db="EMBL/GenBank/DDBJ databases">
        <authorList>
            <person name="de Groot N.N."/>
        </authorList>
    </citation>
    <scope>NUCLEOTIDE SEQUENCE [LARGE SCALE GENOMIC DNA]</scope>
    <source>
        <strain evidence="11 12">DSM 44778</strain>
    </source>
</reference>
<comment type="subunit">
    <text evidence="9 10">Homodimer.</text>
</comment>
<dbReference type="PROSITE" id="PS00171">
    <property type="entry name" value="TIM_1"/>
    <property type="match status" value="1"/>
</dbReference>
<evidence type="ECO:0000256" key="3">
    <source>
        <dbReference type="ARBA" id="ARBA00011940"/>
    </source>
</evidence>
<dbReference type="GO" id="GO:0005829">
    <property type="term" value="C:cytosol"/>
    <property type="evidence" value="ECO:0007669"/>
    <property type="project" value="TreeGrafter"/>
</dbReference>
<dbReference type="InterPro" id="IPR000652">
    <property type="entry name" value="Triosephosphate_isomerase"/>
</dbReference>
<dbReference type="UniPathway" id="UPA00109">
    <property type="reaction ID" value="UER00189"/>
</dbReference>
<feature type="active site" description="Proton acceptor" evidence="9">
    <location>
        <position position="169"/>
    </location>
</feature>
<dbReference type="PANTHER" id="PTHR21139:SF42">
    <property type="entry name" value="TRIOSEPHOSPHATE ISOMERASE"/>
    <property type="match status" value="1"/>
</dbReference>
<evidence type="ECO:0000313" key="11">
    <source>
        <dbReference type="EMBL" id="SFI62385.1"/>
    </source>
</evidence>
<dbReference type="OrthoDB" id="9809429at2"/>
<dbReference type="RefSeq" id="WP_093227136.1">
    <property type="nucleotide sequence ID" value="NZ_FORR01000001.1"/>
</dbReference>
<dbReference type="GO" id="GO:0019563">
    <property type="term" value="P:glycerol catabolic process"/>
    <property type="evidence" value="ECO:0007669"/>
    <property type="project" value="TreeGrafter"/>
</dbReference>
<dbReference type="PANTHER" id="PTHR21139">
    <property type="entry name" value="TRIOSEPHOSPHATE ISOMERASE"/>
    <property type="match status" value="1"/>
</dbReference>
<dbReference type="AlphaFoldDB" id="A0A1I3JR33"/>
<dbReference type="GO" id="GO:0046166">
    <property type="term" value="P:glyceraldehyde-3-phosphate biosynthetic process"/>
    <property type="evidence" value="ECO:0007669"/>
    <property type="project" value="TreeGrafter"/>
</dbReference>
<gene>
    <name evidence="9" type="primary">tpiA</name>
    <name evidence="11" type="ORF">SAMN05421852_101167</name>
</gene>
<evidence type="ECO:0000256" key="5">
    <source>
        <dbReference type="ARBA" id="ARBA00022432"/>
    </source>
</evidence>
<dbReference type="STRING" id="46223.SAMN05421852_101167"/>
<dbReference type="FunFam" id="3.20.20.70:FF:000016">
    <property type="entry name" value="Triosephosphate isomerase"/>
    <property type="match status" value="1"/>
</dbReference>
<feature type="binding site" evidence="9">
    <location>
        <position position="175"/>
    </location>
    <ligand>
        <name>substrate</name>
    </ligand>
</feature>
<keyword evidence="6 9" id="KW-0963">Cytoplasm</keyword>
<dbReference type="EC" id="5.3.1.1" evidence="3 9"/>
<dbReference type="PROSITE" id="PS51440">
    <property type="entry name" value="TIM_2"/>
    <property type="match status" value="1"/>
</dbReference>
<evidence type="ECO:0000313" key="12">
    <source>
        <dbReference type="Proteomes" id="UP000199545"/>
    </source>
</evidence>
<feature type="active site" description="Electrophile" evidence="9">
    <location>
        <position position="97"/>
    </location>
</feature>
<evidence type="ECO:0000256" key="9">
    <source>
        <dbReference type="HAMAP-Rule" id="MF_00147"/>
    </source>
</evidence>
<evidence type="ECO:0000256" key="8">
    <source>
        <dbReference type="ARBA" id="ARBA00023235"/>
    </source>
</evidence>
<evidence type="ECO:0000256" key="4">
    <source>
        <dbReference type="ARBA" id="ARBA00019397"/>
    </source>
</evidence>
<comment type="similarity">
    <text evidence="2 9 10">Belongs to the triosephosphate isomerase family.</text>
</comment>
<dbReference type="NCBIfam" id="TIGR00419">
    <property type="entry name" value="tim"/>
    <property type="match status" value="1"/>
</dbReference>
<keyword evidence="8 9" id="KW-0413">Isomerase</keyword>
<dbReference type="Pfam" id="PF00121">
    <property type="entry name" value="TIM"/>
    <property type="match status" value="1"/>
</dbReference>
<comment type="catalytic activity">
    <reaction evidence="9 10">
        <text>D-glyceraldehyde 3-phosphate = dihydroxyacetone phosphate</text>
        <dbReference type="Rhea" id="RHEA:18585"/>
        <dbReference type="ChEBI" id="CHEBI:57642"/>
        <dbReference type="ChEBI" id="CHEBI:59776"/>
        <dbReference type="EC" id="5.3.1.1"/>
    </reaction>
</comment>
<feature type="binding site" evidence="9">
    <location>
        <begin position="12"/>
        <end position="14"/>
    </location>
    <ligand>
        <name>substrate</name>
    </ligand>
</feature>
<organism evidence="11 12">
    <name type="scientific">Thermoflavimicrobium dichotomicum</name>
    <dbReference type="NCBI Taxonomy" id="46223"/>
    <lineage>
        <taxon>Bacteria</taxon>
        <taxon>Bacillati</taxon>
        <taxon>Bacillota</taxon>
        <taxon>Bacilli</taxon>
        <taxon>Bacillales</taxon>
        <taxon>Thermoactinomycetaceae</taxon>
        <taxon>Thermoflavimicrobium</taxon>
    </lineage>
</organism>
<feature type="binding site" evidence="9">
    <location>
        <begin position="236"/>
        <end position="237"/>
    </location>
    <ligand>
        <name>substrate</name>
    </ligand>
</feature>
<dbReference type="InterPro" id="IPR020861">
    <property type="entry name" value="Triosephosphate_isomerase_AS"/>
</dbReference>
<dbReference type="GO" id="GO:0006096">
    <property type="term" value="P:glycolytic process"/>
    <property type="evidence" value="ECO:0007669"/>
    <property type="project" value="UniProtKB-UniRule"/>
</dbReference>
<evidence type="ECO:0000256" key="6">
    <source>
        <dbReference type="ARBA" id="ARBA00022490"/>
    </source>
</evidence>
<dbReference type="UniPathway" id="UPA00138"/>